<keyword evidence="9" id="KW-0675">Receptor</keyword>
<dbReference type="InterPro" id="IPR050927">
    <property type="entry name" value="TRPM"/>
</dbReference>
<dbReference type="EMBL" id="JAKMXF010000088">
    <property type="protein sequence ID" value="KAI6658609.1"/>
    <property type="molecule type" value="Genomic_DNA"/>
</dbReference>
<dbReference type="PANTHER" id="PTHR13800:SF12">
    <property type="entry name" value="TRANSIENT RECEPTOR POTENTIAL CATION CHANNEL SUBFAMILY M MEMBER-LIKE 2"/>
    <property type="match status" value="1"/>
</dbReference>
<dbReference type="PANTHER" id="PTHR13800">
    <property type="entry name" value="TRANSIENT RECEPTOR POTENTIAL CATION CHANNEL, SUBFAMILY M, MEMBER 6"/>
    <property type="match status" value="1"/>
</dbReference>
<feature type="transmembrane region" description="Helical" evidence="6">
    <location>
        <begin position="994"/>
        <end position="1015"/>
    </location>
</feature>
<keyword evidence="3 6" id="KW-1133">Transmembrane helix</keyword>
<dbReference type="InterPro" id="IPR005821">
    <property type="entry name" value="Ion_trans_dom"/>
</dbReference>
<dbReference type="Proteomes" id="UP001165289">
    <property type="component" value="Unassembled WGS sequence"/>
</dbReference>
<proteinExistence type="predicted"/>
<feature type="region of interest" description="Disordered" evidence="5">
    <location>
        <begin position="98"/>
        <end position="117"/>
    </location>
</feature>
<keyword evidence="4 6" id="KW-0472">Membrane</keyword>
<dbReference type="Pfam" id="PF25508">
    <property type="entry name" value="TRPM2"/>
    <property type="match status" value="1"/>
</dbReference>
<comment type="caution">
    <text evidence="9">The sequence shown here is derived from an EMBL/GenBank/DDBJ whole genome shotgun (WGS) entry which is preliminary data.</text>
</comment>
<dbReference type="GO" id="GO:0005886">
    <property type="term" value="C:plasma membrane"/>
    <property type="evidence" value="ECO:0007669"/>
    <property type="project" value="TreeGrafter"/>
</dbReference>
<dbReference type="GO" id="GO:0005261">
    <property type="term" value="F:monoatomic cation channel activity"/>
    <property type="evidence" value="ECO:0007669"/>
    <property type="project" value="TreeGrafter"/>
</dbReference>
<sequence>MSESIDKGSPFLFTTRENKIDTINELEVVDFSAATSPTPSNQQERRRTYEMKRAVTETSIERYVGNYSYIIGQSKYYNNKKHSDDVILGDEIGEFFSQQLKDPDTGTPRPPSTAGGSYLTVSSTQKSHDYLKAQMTSIVQQFTDVKSLTRDHYDILGVSTPRDITENNEPEYLASSILNALTQMQAKKTPPTLSFPTNVRFFNLIVYFKDVPDELDADVRLPQTAIPILGNTLKELIITNKSWIITDGSKQPFANMLGDALSKANKREKELTESLRKRLHLTGFISHRRDDKGKRREIAFDNLDPPSDLSPLTMREQKQMDEVINPYTGMSIWLALAEFKDPYLKEKVIWHISQLLRIPAIMVQLDYSGRDLGVGQMFMTSSLRVEVLCPMRDSCIKSWTAKFNLQSKLVTLQTMILRMANSYFENPETDFKQWNTITPSIFLQSPRLVNERLNNFNLELEEYKQPVHAKIIDRTIRYALIFGNREVVETIVNNPIFQKIVIKRRDKIVDDLYQKAAQEVYFFSRVILVIEGPNFKFSNDYRGVKNFLQKFFEMIFGGGFIWETPSENVPLAASRDIDDFDEEEIPQPVKAGDEERKIIKRASEYYFSEYVFVWALICLKFDVAELFLEYSGVQKQDFDQGEVYQTNKGIFQIGNALAASKILTGMSKILKEDTSVSKEEHETINEHASKYESIAIGLLNEALKHGANLKDIFEQKLPFWNDITVIDLAQQARLSSFFSERSITRHVNNEWQGLNNLSIKSDKDFNLWVETGSSLKTFWKPESIKFLLGRIITPRNTFFLHVTFYILFLFMLTLLICFYWRDDAQLERDVIFSVYIVYVVTNYVDEIYQYNSFLSQKYKNKRECDKGKWDKFKENVRIFKAAFVEYLSSIWNLLDIIIVIGFIISVVTYFIFRESGTTFQFVRIYFGLFSTLFYIRFFQYILIFPGIGPLVYTCLLAFKRMLYFLVIIILVAFCFGIAVVALTENSYMTDDESITRRFVVFLFYPYFQLFGEYFLEDFDADNFILISLPNNTRIDIFGSESAATFWLTTQSLTYIGIIVWLLIANVLLLNLMIAYFSQIYEDVSKNADSIYLLNFLEIVEEYREKSFLPAPFNLIIYTLRMVRWCLSLRKRKSKATSHQEEKRRQTEMFKGMKSKRLFITKAVSFGWHIELTFADYYWKKVGEERYAAKADNERDEKMVEEYLEDQRACEGIFV</sequence>
<feature type="transmembrane region" description="Helical" evidence="6">
    <location>
        <begin position="1054"/>
        <end position="1076"/>
    </location>
</feature>
<gene>
    <name evidence="9" type="ORF">LOD99_15407</name>
</gene>
<name>A0AAV7KEV8_9METZ</name>
<evidence type="ECO:0000313" key="10">
    <source>
        <dbReference type="Proteomes" id="UP001165289"/>
    </source>
</evidence>
<evidence type="ECO:0000256" key="5">
    <source>
        <dbReference type="SAM" id="MobiDB-lite"/>
    </source>
</evidence>
<evidence type="ECO:0000256" key="4">
    <source>
        <dbReference type="ARBA" id="ARBA00023136"/>
    </source>
</evidence>
<reference evidence="9 10" key="1">
    <citation type="journal article" date="2023" name="BMC Biol.">
        <title>The compact genome of the sponge Oopsacas minuta (Hexactinellida) is lacking key metazoan core genes.</title>
        <authorList>
            <person name="Santini S."/>
            <person name="Schenkelaars Q."/>
            <person name="Jourda C."/>
            <person name="Duchesne M."/>
            <person name="Belahbib H."/>
            <person name="Rocher C."/>
            <person name="Selva M."/>
            <person name="Riesgo A."/>
            <person name="Vervoort M."/>
            <person name="Leys S.P."/>
            <person name="Kodjabachian L."/>
            <person name="Le Bivic A."/>
            <person name="Borchiellini C."/>
            <person name="Claverie J.M."/>
            <person name="Renard E."/>
        </authorList>
    </citation>
    <scope>NUCLEOTIDE SEQUENCE [LARGE SCALE GENOMIC DNA]</scope>
    <source>
        <strain evidence="9">SPO-2</strain>
    </source>
</reference>
<evidence type="ECO:0000256" key="3">
    <source>
        <dbReference type="ARBA" id="ARBA00022989"/>
    </source>
</evidence>
<evidence type="ECO:0000256" key="1">
    <source>
        <dbReference type="ARBA" id="ARBA00004141"/>
    </source>
</evidence>
<feature type="transmembrane region" description="Helical" evidence="6">
    <location>
        <begin position="962"/>
        <end position="982"/>
    </location>
</feature>
<feature type="transmembrane region" description="Helical" evidence="6">
    <location>
        <begin position="798"/>
        <end position="820"/>
    </location>
</feature>
<keyword evidence="10" id="KW-1185">Reference proteome</keyword>
<feature type="domain" description="Ion transport" evidence="7">
    <location>
        <begin position="876"/>
        <end position="1086"/>
    </location>
</feature>
<dbReference type="InterPro" id="IPR057366">
    <property type="entry name" value="TRPM-like"/>
</dbReference>
<feature type="transmembrane region" description="Helical" evidence="6">
    <location>
        <begin position="890"/>
        <end position="912"/>
    </location>
</feature>
<evidence type="ECO:0000313" key="9">
    <source>
        <dbReference type="EMBL" id="KAI6658609.1"/>
    </source>
</evidence>
<comment type="subcellular location">
    <subcellularLocation>
        <location evidence="1">Membrane</location>
        <topology evidence="1">Multi-pass membrane protein</topology>
    </subcellularLocation>
</comment>
<dbReference type="AlphaFoldDB" id="A0AAV7KEV8"/>
<evidence type="ECO:0000259" key="7">
    <source>
        <dbReference type="Pfam" id="PF00520"/>
    </source>
</evidence>
<evidence type="ECO:0000259" key="8">
    <source>
        <dbReference type="Pfam" id="PF25508"/>
    </source>
</evidence>
<keyword evidence="2 6" id="KW-0812">Transmembrane</keyword>
<feature type="transmembrane region" description="Helical" evidence="6">
    <location>
        <begin position="832"/>
        <end position="850"/>
    </location>
</feature>
<feature type="domain" description="TRPM-like" evidence="8">
    <location>
        <begin position="655"/>
        <end position="739"/>
    </location>
</feature>
<dbReference type="Pfam" id="PF00520">
    <property type="entry name" value="Ion_trans"/>
    <property type="match status" value="1"/>
</dbReference>
<protein>
    <submittedName>
        <fullName evidence="9">Transient receptor potential cation channel</fullName>
    </submittedName>
</protein>
<organism evidence="9 10">
    <name type="scientific">Oopsacas minuta</name>
    <dbReference type="NCBI Taxonomy" id="111878"/>
    <lineage>
        <taxon>Eukaryota</taxon>
        <taxon>Metazoa</taxon>
        <taxon>Porifera</taxon>
        <taxon>Hexactinellida</taxon>
        <taxon>Hexasterophora</taxon>
        <taxon>Lyssacinosida</taxon>
        <taxon>Leucopsacidae</taxon>
        <taxon>Oopsacas</taxon>
    </lineage>
</organism>
<evidence type="ECO:0000256" key="2">
    <source>
        <dbReference type="ARBA" id="ARBA00022692"/>
    </source>
</evidence>
<feature type="transmembrane region" description="Helical" evidence="6">
    <location>
        <begin position="924"/>
        <end position="942"/>
    </location>
</feature>
<evidence type="ECO:0000256" key="6">
    <source>
        <dbReference type="SAM" id="Phobius"/>
    </source>
</evidence>
<accession>A0AAV7KEV8</accession>
<dbReference type="GO" id="GO:0030001">
    <property type="term" value="P:metal ion transport"/>
    <property type="evidence" value="ECO:0007669"/>
    <property type="project" value="TreeGrafter"/>
</dbReference>